<keyword evidence="1 6" id="KW-0732">Signal</keyword>
<keyword evidence="3" id="KW-0393">Immunoglobulin domain</keyword>
<evidence type="ECO:0000256" key="2">
    <source>
        <dbReference type="ARBA" id="ARBA00023180"/>
    </source>
</evidence>
<evidence type="ECO:0000256" key="4">
    <source>
        <dbReference type="ARBA" id="ARBA00038222"/>
    </source>
</evidence>
<organism evidence="8 9">
    <name type="scientific">Eleutherodactylus coqui</name>
    <name type="common">Puerto Rican coqui</name>
    <dbReference type="NCBI Taxonomy" id="57060"/>
    <lineage>
        <taxon>Eukaryota</taxon>
        <taxon>Metazoa</taxon>
        <taxon>Chordata</taxon>
        <taxon>Craniata</taxon>
        <taxon>Vertebrata</taxon>
        <taxon>Euteleostomi</taxon>
        <taxon>Amphibia</taxon>
        <taxon>Batrachia</taxon>
        <taxon>Anura</taxon>
        <taxon>Neobatrachia</taxon>
        <taxon>Hyloidea</taxon>
        <taxon>Eleutherodactylidae</taxon>
        <taxon>Eleutherodactylinae</taxon>
        <taxon>Eleutherodactylus</taxon>
        <taxon>Eleutherodactylus</taxon>
    </lineage>
</organism>
<dbReference type="AlphaFoldDB" id="A0A8J6JWL1"/>
<name>A0A8J6JWL1_ELECQ</name>
<dbReference type="SUPFAM" id="SSF48726">
    <property type="entry name" value="Immunoglobulin"/>
    <property type="match status" value="1"/>
</dbReference>
<comment type="similarity">
    <text evidence="4">Belongs to the immunoglobulin superfamily. CEA family.</text>
</comment>
<gene>
    <name evidence="8" type="ORF">GDO78_016467</name>
</gene>
<evidence type="ECO:0000256" key="3">
    <source>
        <dbReference type="ARBA" id="ARBA00023319"/>
    </source>
</evidence>
<comment type="caution">
    <text evidence="8">The sequence shown here is derived from an EMBL/GenBank/DDBJ whole genome shotgun (WGS) entry which is preliminary data.</text>
</comment>
<dbReference type="PANTHER" id="PTHR44427">
    <property type="entry name" value="CARCINOEMBRYONIC ANTIGEN-RELATED CELL ADHESION MOLECULE 19"/>
    <property type="match status" value="1"/>
</dbReference>
<proteinExistence type="inferred from homology"/>
<dbReference type="EMBL" id="WNTK01000212">
    <property type="protein sequence ID" value="KAG9470870.1"/>
    <property type="molecule type" value="Genomic_DNA"/>
</dbReference>
<dbReference type="PANTHER" id="PTHR44427:SF1">
    <property type="entry name" value="CARCINOEMBRYONIC ANTIGEN-RELATED CELL ADHESION MOLECULE 1"/>
    <property type="match status" value="1"/>
</dbReference>
<evidence type="ECO:0000313" key="9">
    <source>
        <dbReference type="Proteomes" id="UP000770717"/>
    </source>
</evidence>
<keyword evidence="9" id="KW-1185">Reference proteome</keyword>
<evidence type="ECO:0000256" key="6">
    <source>
        <dbReference type="SAM" id="SignalP"/>
    </source>
</evidence>
<keyword evidence="5" id="KW-0812">Transmembrane</keyword>
<accession>A0A8J6JWL1</accession>
<protein>
    <recommendedName>
        <fullName evidence="7">Immunoglobulin V-set domain-containing protein</fullName>
    </recommendedName>
</protein>
<keyword evidence="5" id="KW-1133">Transmembrane helix</keyword>
<dbReference type="InterPro" id="IPR013106">
    <property type="entry name" value="Ig_V-set"/>
</dbReference>
<evidence type="ECO:0000256" key="1">
    <source>
        <dbReference type="ARBA" id="ARBA00022729"/>
    </source>
</evidence>
<evidence type="ECO:0000313" key="8">
    <source>
        <dbReference type="EMBL" id="KAG9470870.1"/>
    </source>
</evidence>
<feature type="transmembrane region" description="Helical" evidence="5">
    <location>
        <begin position="132"/>
        <end position="155"/>
    </location>
</feature>
<reference evidence="8" key="1">
    <citation type="thesis" date="2020" institute="ProQuest LLC" country="789 East Eisenhower Parkway, Ann Arbor, MI, USA">
        <title>Comparative Genomics and Chromosome Evolution.</title>
        <authorList>
            <person name="Mudd A.B."/>
        </authorList>
    </citation>
    <scope>NUCLEOTIDE SEQUENCE</scope>
    <source>
        <strain evidence="8">HN-11 Male</strain>
        <tissue evidence="8">Kidney and liver</tissue>
    </source>
</reference>
<keyword evidence="2" id="KW-0325">Glycoprotein</keyword>
<feature type="chain" id="PRO_5035171776" description="Immunoglobulin V-set domain-containing protein" evidence="6">
    <location>
        <begin position="20"/>
        <end position="170"/>
    </location>
</feature>
<dbReference type="InterPro" id="IPR050831">
    <property type="entry name" value="CEA_cell_adhesion"/>
</dbReference>
<dbReference type="OrthoDB" id="6159398at2759"/>
<dbReference type="InterPro" id="IPR036179">
    <property type="entry name" value="Ig-like_dom_sf"/>
</dbReference>
<dbReference type="Pfam" id="PF07686">
    <property type="entry name" value="V-set"/>
    <property type="match status" value="1"/>
</dbReference>
<dbReference type="InterPro" id="IPR013783">
    <property type="entry name" value="Ig-like_fold"/>
</dbReference>
<sequence>MRVGVLSVLLATWAHSVFGVTIEIHPQSPRINQTVTFMVHNVTGKLQYFEWFKGEGTASDSQIILMNSNGRKINGQQYFKEADVFPNGSLVITGAQEDHKGYYTVSVVADKLEQATVRLSFDGSTGGLSGGAIAGIVIAVLVVAAIVIAGVVYLFKAKSSKAATTQPGVI</sequence>
<evidence type="ECO:0000259" key="7">
    <source>
        <dbReference type="Pfam" id="PF07686"/>
    </source>
</evidence>
<dbReference type="Gene3D" id="2.60.40.10">
    <property type="entry name" value="Immunoglobulins"/>
    <property type="match status" value="1"/>
</dbReference>
<evidence type="ECO:0000256" key="5">
    <source>
        <dbReference type="SAM" id="Phobius"/>
    </source>
</evidence>
<feature type="signal peptide" evidence="6">
    <location>
        <begin position="1"/>
        <end position="19"/>
    </location>
</feature>
<dbReference type="Proteomes" id="UP000770717">
    <property type="component" value="Unassembled WGS sequence"/>
</dbReference>
<keyword evidence="5" id="KW-0472">Membrane</keyword>
<feature type="domain" description="Immunoglobulin V-set" evidence="7">
    <location>
        <begin position="33"/>
        <end position="111"/>
    </location>
</feature>